<gene>
    <name evidence="2" type="ORF">Q3O59_07485</name>
</gene>
<dbReference type="Proteomes" id="UP001236258">
    <property type="component" value="Unassembled WGS sequence"/>
</dbReference>
<keyword evidence="1" id="KW-0175">Coiled coil</keyword>
<sequence>MIKNSGFTALWLVVVTALAGCVQLTEEQQRAALLSEFDGSLAQLQLNLRQLERRLGHLTDDKSCEQDSHCKVLAKGVRPCGGPEQFLVYSALGTDEPLLLQTSEQFTLLRQQQHQRLGTISSCELVLEPVASCQQQQCVLQQLEYAGR</sequence>
<evidence type="ECO:0008006" key="4">
    <source>
        <dbReference type="Google" id="ProtNLM"/>
    </source>
</evidence>
<name>A0ABT9GPH8_9GAMM</name>
<evidence type="ECO:0000313" key="2">
    <source>
        <dbReference type="EMBL" id="MDP4528874.1"/>
    </source>
</evidence>
<organism evidence="2 3">
    <name type="scientific">Alkalimonas delamerensis</name>
    <dbReference type="NCBI Taxonomy" id="265981"/>
    <lineage>
        <taxon>Bacteria</taxon>
        <taxon>Pseudomonadati</taxon>
        <taxon>Pseudomonadota</taxon>
        <taxon>Gammaproteobacteria</taxon>
        <taxon>Alkalimonas</taxon>
    </lineage>
</organism>
<comment type="caution">
    <text evidence="2">The sequence shown here is derived from an EMBL/GenBank/DDBJ whole genome shotgun (WGS) entry which is preliminary data.</text>
</comment>
<reference evidence="2 3" key="1">
    <citation type="submission" date="2023-08" db="EMBL/GenBank/DDBJ databases">
        <authorList>
            <person name="Joshi A."/>
            <person name="Thite S."/>
        </authorList>
    </citation>
    <scope>NUCLEOTIDE SEQUENCE [LARGE SCALE GENOMIC DNA]</scope>
    <source>
        <strain evidence="2 3">1E1</strain>
    </source>
</reference>
<feature type="coiled-coil region" evidence="1">
    <location>
        <begin position="34"/>
        <end position="61"/>
    </location>
</feature>
<dbReference type="PROSITE" id="PS51257">
    <property type="entry name" value="PROKAR_LIPOPROTEIN"/>
    <property type="match status" value="1"/>
</dbReference>
<evidence type="ECO:0000256" key="1">
    <source>
        <dbReference type="SAM" id="Coils"/>
    </source>
</evidence>
<proteinExistence type="predicted"/>
<accession>A0ABT9GPH8</accession>
<evidence type="ECO:0000313" key="3">
    <source>
        <dbReference type="Proteomes" id="UP001236258"/>
    </source>
</evidence>
<protein>
    <recommendedName>
        <fullName evidence="4">Lipoprotein</fullName>
    </recommendedName>
</protein>
<keyword evidence="3" id="KW-1185">Reference proteome</keyword>
<dbReference type="RefSeq" id="WP_305944973.1">
    <property type="nucleotide sequence ID" value="NZ_JAUZVY010000002.1"/>
</dbReference>
<dbReference type="EMBL" id="JAUZVY010000002">
    <property type="protein sequence ID" value="MDP4528874.1"/>
    <property type="molecule type" value="Genomic_DNA"/>
</dbReference>